<evidence type="ECO:0000313" key="2">
    <source>
        <dbReference type="Proteomes" id="UP000821865"/>
    </source>
</evidence>
<keyword evidence="2" id="KW-1185">Reference proteome</keyword>
<accession>A0ACB8CYE6</accession>
<comment type="caution">
    <text evidence="1">The sequence shown here is derived from an EMBL/GenBank/DDBJ whole genome shotgun (WGS) entry which is preliminary data.</text>
</comment>
<evidence type="ECO:0000313" key="1">
    <source>
        <dbReference type="EMBL" id="KAH7954144.1"/>
    </source>
</evidence>
<reference evidence="1" key="1">
    <citation type="submission" date="2020-05" db="EMBL/GenBank/DDBJ databases">
        <title>Large-scale comparative analyses of tick genomes elucidate their genetic diversity and vector capacities.</title>
        <authorList>
            <person name="Jia N."/>
            <person name="Wang J."/>
            <person name="Shi W."/>
            <person name="Du L."/>
            <person name="Sun Y."/>
            <person name="Zhan W."/>
            <person name="Jiang J."/>
            <person name="Wang Q."/>
            <person name="Zhang B."/>
            <person name="Ji P."/>
            <person name="Sakyi L.B."/>
            <person name="Cui X."/>
            <person name="Yuan T."/>
            <person name="Jiang B."/>
            <person name="Yang W."/>
            <person name="Lam T.T.-Y."/>
            <person name="Chang Q."/>
            <person name="Ding S."/>
            <person name="Wang X."/>
            <person name="Zhu J."/>
            <person name="Ruan X."/>
            <person name="Zhao L."/>
            <person name="Wei J."/>
            <person name="Que T."/>
            <person name="Du C."/>
            <person name="Cheng J."/>
            <person name="Dai P."/>
            <person name="Han X."/>
            <person name="Huang E."/>
            <person name="Gao Y."/>
            <person name="Liu J."/>
            <person name="Shao H."/>
            <person name="Ye R."/>
            <person name="Li L."/>
            <person name="Wei W."/>
            <person name="Wang X."/>
            <person name="Wang C."/>
            <person name="Yang T."/>
            <person name="Huo Q."/>
            <person name="Li W."/>
            <person name="Guo W."/>
            <person name="Chen H."/>
            <person name="Zhou L."/>
            <person name="Ni X."/>
            <person name="Tian J."/>
            <person name="Zhou Y."/>
            <person name="Sheng Y."/>
            <person name="Liu T."/>
            <person name="Pan Y."/>
            <person name="Xia L."/>
            <person name="Li J."/>
            <person name="Zhao F."/>
            <person name="Cao W."/>
        </authorList>
    </citation>
    <scope>NUCLEOTIDE SEQUENCE</scope>
    <source>
        <strain evidence="1">Dsil-2018</strain>
    </source>
</reference>
<dbReference type="Proteomes" id="UP000821865">
    <property type="component" value="Chromosome 4"/>
</dbReference>
<proteinExistence type="predicted"/>
<dbReference type="EMBL" id="CM023473">
    <property type="protein sequence ID" value="KAH7954144.1"/>
    <property type="molecule type" value="Genomic_DNA"/>
</dbReference>
<organism evidence="1 2">
    <name type="scientific">Dermacentor silvarum</name>
    <name type="common">Tick</name>
    <dbReference type="NCBI Taxonomy" id="543639"/>
    <lineage>
        <taxon>Eukaryota</taxon>
        <taxon>Metazoa</taxon>
        <taxon>Ecdysozoa</taxon>
        <taxon>Arthropoda</taxon>
        <taxon>Chelicerata</taxon>
        <taxon>Arachnida</taxon>
        <taxon>Acari</taxon>
        <taxon>Parasitiformes</taxon>
        <taxon>Ixodida</taxon>
        <taxon>Ixodoidea</taxon>
        <taxon>Ixodidae</taxon>
        <taxon>Rhipicephalinae</taxon>
        <taxon>Dermacentor</taxon>
    </lineage>
</organism>
<name>A0ACB8CYE6_DERSI</name>
<sequence length="325" mass="35859">MTGADLGARRPRGGRQQAPRGRSHRLRRCAELHPPRPSAARKRVVRVPRVFRHYLVTSGMASLMMATMRVAQARPVPPRRETGGPSLGARSVDNSMVRFPLHRTVGFPRSVPFLSWLFSAGRSKILRHEAYGKCTAVAFHRKVPTLVRARPHRFLRRRASPSPSAVPFLLLDPSPTGSALRANPFPKVTDPFCRLPLPTLVYRLEAVHLGDLLRMWVRSGTKITLPHSDFQGPTGAHRTAQEPHCSTEPPSLSRGEPIPGTRSPYREKKTLPGAPIGVSELVCVAALGPEGPISVAGFGTVNPIPFWLQRGVSDSQTELHKRARF</sequence>
<gene>
    <name evidence="1" type="ORF">HPB49_016027</name>
</gene>
<protein>
    <submittedName>
        <fullName evidence="1">Uncharacterized protein</fullName>
    </submittedName>
</protein>